<gene>
    <name evidence="2" type="ORF">SAMN04488068_2641</name>
</gene>
<proteinExistence type="predicted"/>
<accession>A0A1M5QJ29</accession>
<sequence>MDPLRYFAAYPPGLQQQVRELIDGQRLDGYLQQRYPGRHQIRSDKALYDYAMAIKQQYLRSAPSPNKVVFQNRLDAARTILGLNTAISRVQGGRLKASREIRIASFFKDAPPEFLEMVVVHELAHLREFDHGKAFYSLCCHMLPDYHQIEFDLRLYLVWHQRQLGAAPAPD</sequence>
<dbReference type="InterPro" id="IPR053136">
    <property type="entry name" value="UTP_pyrophosphatase-like"/>
</dbReference>
<feature type="domain" description="YgjP-like metallopeptidase" evidence="1">
    <location>
        <begin position="93"/>
        <end position="153"/>
    </location>
</feature>
<dbReference type="AlphaFoldDB" id="A0A1M5QJ29"/>
<name>A0A1M5QJ29_9GAMM</name>
<dbReference type="STRING" id="490188.SAMN04488068_2641"/>
<organism evidence="2 3">
    <name type="scientific">Hydrocarboniphaga daqingensis</name>
    <dbReference type="NCBI Taxonomy" id="490188"/>
    <lineage>
        <taxon>Bacteria</taxon>
        <taxon>Pseudomonadati</taxon>
        <taxon>Pseudomonadota</taxon>
        <taxon>Gammaproteobacteria</taxon>
        <taxon>Nevskiales</taxon>
        <taxon>Nevskiaceae</taxon>
        <taxon>Hydrocarboniphaga</taxon>
    </lineage>
</organism>
<dbReference type="RefSeq" id="WP_072898131.1">
    <property type="nucleotide sequence ID" value="NZ_FQWZ01000006.1"/>
</dbReference>
<dbReference type="PANTHER" id="PTHR30399:SF1">
    <property type="entry name" value="UTP PYROPHOSPHATASE"/>
    <property type="match status" value="1"/>
</dbReference>
<reference evidence="2 3" key="1">
    <citation type="submission" date="2016-11" db="EMBL/GenBank/DDBJ databases">
        <authorList>
            <person name="Jaros S."/>
            <person name="Januszkiewicz K."/>
            <person name="Wedrychowicz H."/>
        </authorList>
    </citation>
    <scope>NUCLEOTIDE SEQUENCE [LARGE SCALE GENOMIC DNA]</scope>
    <source>
        <strain evidence="2 3">CGMCC 1.7049</strain>
    </source>
</reference>
<evidence type="ECO:0000313" key="3">
    <source>
        <dbReference type="Proteomes" id="UP000199758"/>
    </source>
</evidence>
<dbReference type="Gene3D" id="3.30.2010.10">
    <property type="entry name" value="Metalloproteases ('zincins'), catalytic domain"/>
    <property type="match status" value="1"/>
</dbReference>
<dbReference type="OrthoDB" id="9000630at2"/>
<dbReference type="InterPro" id="IPR002725">
    <property type="entry name" value="YgjP-like_metallopeptidase"/>
</dbReference>
<dbReference type="Proteomes" id="UP000199758">
    <property type="component" value="Unassembled WGS sequence"/>
</dbReference>
<dbReference type="PANTHER" id="PTHR30399">
    <property type="entry name" value="UNCHARACTERIZED PROTEIN YGJP"/>
    <property type="match status" value="1"/>
</dbReference>
<protein>
    <recommendedName>
        <fullName evidence="1">YgjP-like metallopeptidase domain-containing protein</fullName>
    </recommendedName>
</protein>
<dbReference type="EMBL" id="FQWZ01000006">
    <property type="protein sequence ID" value="SHH13856.1"/>
    <property type="molecule type" value="Genomic_DNA"/>
</dbReference>
<keyword evidence="3" id="KW-1185">Reference proteome</keyword>
<dbReference type="CDD" id="cd07344">
    <property type="entry name" value="M48_yhfN_like"/>
    <property type="match status" value="1"/>
</dbReference>
<evidence type="ECO:0000259" key="1">
    <source>
        <dbReference type="Pfam" id="PF01863"/>
    </source>
</evidence>
<dbReference type="Pfam" id="PF01863">
    <property type="entry name" value="YgjP-like"/>
    <property type="match status" value="1"/>
</dbReference>
<evidence type="ECO:0000313" key="2">
    <source>
        <dbReference type="EMBL" id="SHH13856.1"/>
    </source>
</evidence>